<sequence>MLTLAIKKQPTFKNHDFILKPRRIAEKSTTPTEMIVNTIAKLALVAAMTTLAACSDDNDPVITPAPEKPENSVYDAAKAAGSFTTLVAALDATGLDATLDNTNNNFTVFAPTDAAFDLLGTETINALLADTDTLSEILTYHVLNSEVNAETALSLAGQTAETVNGAKIALSLSGDSLLINTATVTQTDITTDNGVIHVIDAVLMPPAQTTSTQNIAEVATAAGSFTTLLKAAETAGLSSALTGAGPLTVFAPTDAAFAALGTDTINTLLANSDVLGDILKQHIVSGNVDAVTAMSLNGKSATTLLNNQLPVTIDATKDMLKFAGVTVTQTDIAASNGIIHVIDAVVVADVIVPESLGLIPQVAQNAGSFSTLVSLLSATGLDQVLSGPTTKFTVFAPTDAAFAALGQATLDALAADTQMLSDILLYHVVSGQNIMSDAAAAVATSNNNMVMMANSDNAALSIVDSKLFIDDAVIRTANVNADNGVIHVLDKVIMPPVEKTDTTKTIVDVAVETDSLSTLVTALTTANLVTTLSDTSKKFTVFAPTNRAFEKIPTATLNALLADVPALAQVLTQHVLGLEAPATTALKLNGKQVETLATNMLDIKVVDFASTINTNSDAVAYSAASQMLIVGNALAKAGFTLYVFDNDLTFSQSQCNDACATNWPPVIATAEQISNIPGLSLVSRQDGSMQAAYLGRPLYMFSGDTEAGQNTGNGVNNVWWQVSLPTSGLQIEGSNVTQKDIYTANGVVHLIDTVITTVD</sequence>
<organism evidence="2 3">
    <name type="scientific">Pseudoalteromonas luteoviolacea NCIMB 1942</name>
    <dbReference type="NCBI Taxonomy" id="1365253"/>
    <lineage>
        <taxon>Bacteria</taxon>
        <taxon>Pseudomonadati</taxon>
        <taxon>Pseudomonadota</taxon>
        <taxon>Gammaproteobacteria</taxon>
        <taxon>Alteromonadales</taxon>
        <taxon>Pseudoalteromonadaceae</taxon>
        <taxon>Pseudoalteromonas</taxon>
    </lineage>
</organism>
<evidence type="ECO:0000313" key="3">
    <source>
        <dbReference type="Proteomes" id="UP000076587"/>
    </source>
</evidence>
<dbReference type="PROSITE" id="PS50213">
    <property type="entry name" value="FAS1"/>
    <property type="match status" value="4"/>
</dbReference>
<reference evidence="2 3" key="1">
    <citation type="submission" date="2013-07" db="EMBL/GenBank/DDBJ databases">
        <title>Comparative Genomic and Metabolomic Analysis of Twelve Strains of Pseudoalteromonas luteoviolacea.</title>
        <authorList>
            <person name="Vynne N.G."/>
            <person name="Mansson M."/>
            <person name="Gram L."/>
        </authorList>
    </citation>
    <scope>NUCLEOTIDE SEQUENCE [LARGE SCALE GENOMIC DNA]</scope>
    <source>
        <strain evidence="2 3">NCIMB 1942</strain>
    </source>
</reference>
<feature type="domain" description="FAS1" evidence="1">
    <location>
        <begin position="70"/>
        <end position="203"/>
    </location>
</feature>
<dbReference type="PATRIC" id="fig|1365253.3.peg.4444"/>
<dbReference type="Pfam" id="PF03640">
    <property type="entry name" value="Lipoprotein_15"/>
    <property type="match status" value="2"/>
</dbReference>
<dbReference type="SUPFAM" id="SSF82153">
    <property type="entry name" value="FAS1 domain"/>
    <property type="match status" value="4"/>
</dbReference>
<accession>A0A166Z3U1</accession>
<feature type="domain" description="FAS1" evidence="1">
    <location>
        <begin position="356"/>
        <end position="493"/>
    </location>
</feature>
<dbReference type="SMART" id="SM00554">
    <property type="entry name" value="FAS1"/>
    <property type="match status" value="4"/>
</dbReference>
<dbReference type="EMBL" id="AUXT01000201">
    <property type="protein sequence ID" value="KZN43806.1"/>
    <property type="molecule type" value="Genomic_DNA"/>
</dbReference>
<dbReference type="Gene3D" id="2.30.180.10">
    <property type="entry name" value="FAS1 domain"/>
    <property type="match status" value="5"/>
</dbReference>
<dbReference type="FunFam" id="2.30.180.10:FF:000014">
    <property type="entry name" value="Stabilin 1"/>
    <property type="match status" value="1"/>
</dbReference>
<feature type="domain" description="FAS1" evidence="1">
    <location>
        <begin position="212"/>
        <end position="346"/>
    </location>
</feature>
<dbReference type="InterPro" id="IPR036378">
    <property type="entry name" value="FAS1_dom_sf"/>
</dbReference>
<dbReference type="InterPro" id="IPR005297">
    <property type="entry name" value="Lipoprotein_repeat"/>
</dbReference>
<proteinExistence type="predicted"/>
<dbReference type="AlphaFoldDB" id="A0A166Z3U1"/>
<comment type="caution">
    <text evidence="2">The sequence shown here is derived from an EMBL/GenBank/DDBJ whole genome shotgun (WGS) entry which is preliminary data.</text>
</comment>
<evidence type="ECO:0000259" key="1">
    <source>
        <dbReference type="PROSITE" id="PS50213"/>
    </source>
</evidence>
<dbReference type="PANTHER" id="PTHR10900">
    <property type="entry name" value="PERIOSTIN-RELATED"/>
    <property type="match status" value="1"/>
</dbReference>
<feature type="domain" description="FAS1" evidence="1">
    <location>
        <begin position="503"/>
        <end position="755"/>
    </location>
</feature>
<dbReference type="PANTHER" id="PTHR10900:SF77">
    <property type="entry name" value="FI19380P1"/>
    <property type="match status" value="1"/>
</dbReference>
<dbReference type="FunFam" id="2.30.180.10:FF:000032">
    <property type="entry name" value="Fasciclin domain-containing protein, putative"/>
    <property type="match status" value="2"/>
</dbReference>
<dbReference type="Pfam" id="PF02469">
    <property type="entry name" value="Fasciclin"/>
    <property type="match status" value="4"/>
</dbReference>
<dbReference type="GO" id="GO:0005615">
    <property type="term" value="C:extracellular space"/>
    <property type="evidence" value="ECO:0007669"/>
    <property type="project" value="TreeGrafter"/>
</dbReference>
<gene>
    <name evidence="2" type="ORF">N482_18425</name>
</gene>
<protein>
    <recommendedName>
        <fullName evidence="1">FAS1 domain-containing protein</fullName>
    </recommendedName>
</protein>
<name>A0A166Z3U1_9GAMM</name>
<dbReference type="InterPro" id="IPR000782">
    <property type="entry name" value="FAS1_domain"/>
</dbReference>
<dbReference type="Proteomes" id="UP000076587">
    <property type="component" value="Unassembled WGS sequence"/>
</dbReference>
<evidence type="ECO:0000313" key="2">
    <source>
        <dbReference type="EMBL" id="KZN43806.1"/>
    </source>
</evidence>
<dbReference type="InterPro" id="IPR050904">
    <property type="entry name" value="Adhesion/Biosynth-related"/>
</dbReference>